<evidence type="ECO:0000313" key="6">
    <source>
        <dbReference type="Ensembl" id="ENSSPUP00000011850.1"/>
    </source>
</evidence>
<evidence type="ECO:0000256" key="3">
    <source>
        <dbReference type="ARBA" id="ARBA00022833"/>
    </source>
</evidence>
<dbReference type="Gene3D" id="6.10.140.2220">
    <property type="match status" value="1"/>
</dbReference>
<dbReference type="GO" id="GO:0036126">
    <property type="term" value="C:sperm flagellum"/>
    <property type="evidence" value="ECO:0007669"/>
    <property type="project" value="Ensembl"/>
</dbReference>
<dbReference type="OMA" id="KILFMLY"/>
<keyword evidence="1" id="KW-0479">Metal-binding</keyword>
<reference evidence="6" key="1">
    <citation type="submission" date="2025-08" db="UniProtKB">
        <authorList>
            <consortium name="Ensembl"/>
        </authorList>
    </citation>
    <scope>IDENTIFICATION</scope>
</reference>
<dbReference type="Pfam" id="PF01753">
    <property type="entry name" value="zf-MYND"/>
    <property type="match status" value="1"/>
</dbReference>
<dbReference type="GO" id="GO:0007288">
    <property type="term" value="P:sperm axoneme assembly"/>
    <property type="evidence" value="ECO:0007669"/>
    <property type="project" value="Ensembl"/>
</dbReference>
<dbReference type="SUPFAM" id="SSF48452">
    <property type="entry name" value="TPR-like"/>
    <property type="match status" value="1"/>
</dbReference>
<dbReference type="PROSITE" id="PS50865">
    <property type="entry name" value="ZF_MYND_2"/>
    <property type="match status" value="1"/>
</dbReference>
<dbReference type="Ensembl" id="ENSSPUT00000012638.1">
    <property type="protein sequence ID" value="ENSSPUP00000011850.1"/>
    <property type="gene ID" value="ENSSPUG00000009042.1"/>
</dbReference>
<sequence>MRVERLVPLALPRGQKLQCELCRGPAGLRCGACCVTYYCEVEHQKADWDSIHEKICQLLIPLRTPLPFYNSDKERNHGLEQQLSREKHLVELTHRVAQKFLFEGKHKEAIPAALHSLRFSIHIYGLNSVELVPPYLILAEASIGLGHLTQAEEYLSQAQWTVLKTSHCSDAIQSKLHRNLGLLYAAKGNFEESLYHLANDIYFASCAFGTNNISSSGGYYHMANVFFRQNKMDIADSLYSEATDIWHSYFSGLIDVQLQTIMSPSEIDILCLPALRFHSMELNTIFIPSADESQQAEASQILNAILDIREHASRQQPMKTGKVVHALAMLHYLILDIPKAHELAMKALLIISYLQKQDSAEAIQQLINLIKSKPFYAK</sequence>
<dbReference type="PANTHER" id="PTHR46533:SF1">
    <property type="entry name" value="ZINC FINGER MYND DOMAIN-CONTAINING PROTEIN 12"/>
    <property type="match status" value="1"/>
</dbReference>
<dbReference type="GO" id="GO:0008270">
    <property type="term" value="F:zinc ion binding"/>
    <property type="evidence" value="ECO:0007669"/>
    <property type="project" value="UniProtKB-KW"/>
</dbReference>
<keyword evidence="2 4" id="KW-0863">Zinc-finger</keyword>
<dbReference type="PANTHER" id="PTHR46533">
    <property type="entry name" value="ZINC FINGER MYND DOMAIN-CONTAINING PROTEIN 12"/>
    <property type="match status" value="1"/>
</dbReference>
<evidence type="ECO:0000259" key="5">
    <source>
        <dbReference type="PROSITE" id="PS50865"/>
    </source>
</evidence>
<dbReference type="SUPFAM" id="SSF144232">
    <property type="entry name" value="HIT/MYND zinc finger-like"/>
    <property type="match status" value="1"/>
</dbReference>
<dbReference type="Gene3D" id="1.25.40.10">
    <property type="entry name" value="Tetratricopeptide repeat domain"/>
    <property type="match status" value="1"/>
</dbReference>
<dbReference type="InterPro" id="IPR002893">
    <property type="entry name" value="Znf_MYND"/>
</dbReference>
<dbReference type="AlphaFoldDB" id="A0A8D0GYD4"/>
<dbReference type="InterPro" id="IPR053248">
    <property type="entry name" value="Zinc_finger_MYND_domain"/>
</dbReference>
<evidence type="ECO:0000256" key="4">
    <source>
        <dbReference type="PROSITE-ProRule" id="PRU00134"/>
    </source>
</evidence>
<keyword evidence="7" id="KW-1185">Reference proteome</keyword>
<organism evidence="6 7">
    <name type="scientific">Sphenodon punctatus</name>
    <name type="common">Tuatara</name>
    <name type="synonym">Hatteria punctata</name>
    <dbReference type="NCBI Taxonomy" id="8508"/>
    <lineage>
        <taxon>Eukaryota</taxon>
        <taxon>Metazoa</taxon>
        <taxon>Chordata</taxon>
        <taxon>Craniata</taxon>
        <taxon>Vertebrata</taxon>
        <taxon>Euteleostomi</taxon>
        <taxon>Lepidosauria</taxon>
        <taxon>Sphenodontia</taxon>
        <taxon>Sphenodontidae</taxon>
        <taxon>Sphenodon</taxon>
    </lineage>
</organism>
<gene>
    <name evidence="6" type="primary">ZMYND12</name>
</gene>
<dbReference type="PROSITE" id="PS01360">
    <property type="entry name" value="ZF_MYND_1"/>
    <property type="match status" value="1"/>
</dbReference>
<name>A0A8D0GYD4_SPHPU</name>
<protein>
    <submittedName>
        <fullName evidence="6">Zinc finger MYND-type containing 12</fullName>
    </submittedName>
</protein>
<accession>A0A8D0GYD4</accession>
<evidence type="ECO:0000256" key="1">
    <source>
        <dbReference type="ARBA" id="ARBA00022723"/>
    </source>
</evidence>
<feature type="domain" description="MYND-type" evidence="5">
    <location>
        <begin position="19"/>
        <end position="56"/>
    </location>
</feature>
<evidence type="ECO:0000256" key="2">
    <source>
        <dbReference type="ARBA" id="ARBA00022771"/>
    </source>
</evidence>
<dbReference type="GeneTree" id="ENSGT00390000004248"/>
<keyword evidence="3" id="KW-0862">Zinc</keyword>
<dbReference type="Proteomes" id="UP000694392">
    <property type="component" value="Unplaced"/>
</dbReference>
<reference evidence="6" key="2">
    <citation type="submission" date="2025-09" db="UniProtKB">
        <authorList>
            <consortium name="Ensembl"/>
        </authorList>
    </citation>
    <scope>IDENTIFICATION</scope>
</reference>
<dbReference type="InterPro" id="IPR011990">
    <property type="entry name" value="TPR-like_helical_dom_sf"/>
</dbReference>
<evidence type="ECO:0000313" key="7">
    <source>
        <dbReference type="Proteomes" id="UP000694392"/>
    </source>
</evidence>
<proteinExistence type="predicted"/>